<feature type="transmembrane region" description="Helical" evidence="1">
    <location>
        <begin position="52"/>
        <end position="72"/>
    </location>
</feature>
<feature type="transmembrane region" description="Helical" evidence="1">
    <location>
        <begin position="84"/>
        <end position="105"/>
    </location>
</feature>
<sequence>MEFTFKTLVFFSAVTLTGLSAGFFSAWSVSVIPGTLKVPDLTYLQTMQSINRAILNPAFFLIFFGSLILLGITSVTEFHSSRLVFWLVLGSAITYFGGTFGVTAMGNVPLNNQLDVLDLANMSAEQIMTFREYYEMRWNRLHAIRTAFAVIAFLAALLGLLFKSKIQ</sequence>
<accession>A0A1I6HAW1</accession>
<evidence type="ECO:0000256" key="1">
    <source>
        <dbReference type="SAM" id="Phobius"/>
    </source>
</evidence>
<organism evidence="2 3">
    <name type="scientific">Robiginitalea myxolifaciens</name>
    <dbReference type="NCBI Taxonomy" id="400055"/>
    <lineage>
        <taxon>Bacteria</taxon>
        <taxon>Pseudomonadati</taxon>
        <taxon>Bacteroidota</taxon>
        <taxon>Flavobacteriia</taxon>
        <taxon>Flavobacteriales</taxon>
        <taxon>Flavobacteriaceae</taxon>
        <taxon>Robiginitalea</taxon>
    </lineage>
</organism>
<proteinExistence type="predicted"/>
<keyword evidence="3" id="KW-1185">Reference proteome</keyword>
<dbReference type="AlphaFoldDB" id="A0A1I6HAW1"/>
<name>A0A1I6HAW1_9FLAO</name>
<dbReference type="RefSeq" id="WP_092982880.1">
    <property type="nucleotide sequence ID" value="NZ_FOYQ01000002.1"/>
</dbReference>
<dbReference type="Pfam" id="PF08592">
    <property type="entry name" value="Anthrone_oxy"/>
    <property type="match status" value="1"/>
</dbReference>
<dbReference type="OrthoDB" id="772592at2"/>
<evidence type="ECO:0000313" key="3">
    <source>
        <dbReference type="Proteomes" id="UP000199534"/>
    </source>
</evidence>
<gene>
    <name evidence="2" type="ORF">SAMN04490243_2488</name>
</gene>
<protein>
    <submittedName>
        <fullName evidence="2">Uncharacterized membrane protein</fullName>
    </submittedName>
</protein>
<dbReference type="InterPro" id="IPR013901">
    <property type="entry name" value="Anthrone_oxy"/>
</dbReference>
<dbReference type="STRING" id="400055.SAMN04490243_2488"/>
<keyword evidence="1" id="KW-0472">Membrane</keyword>
<keyword evidence="1" id="KW-0812">Transmembrane</keyword>
<dbReference type="Proteomes" id="UP000199534">
    <property type="component" value="Unassembled WGS sequence"/>
</dbReference>
<feature type="transmembrane region" description="Helical" evidence="1">
    <location>
        <begin position="143"/>
        <end position="162"/>
    </location>
</feature>
<dbReference type="EMBL" id="FOYQ01000002">
    <property type="protein sequence ID" value="SFR51520.1"/>
    <property type="molecule type" value="Genomic_DNA"/>
</dbReference>
<evidence type="ECO:0000313" key="2">
    <source>
        <dbReference type="EMBL" id="SFR51520.1"/>
    </source>
</evidence>
<keyword evidence="1" id="KW-1133">Transmembrane helix</keyword>
<reference evidence="2 3" key="1">
    <citation type="submission" date="2016-10" db="EMBL/GenBank/DDBJ databases">
        <authorList>
            <person name="de Groot N.N."/>
        </authorList>
    </citation>
    <scope>NUCLEOTIDE SEQUENCE [LARGE SCALE GENOMIC DNA]</scope>
    <source>
        <strain evidence="2 3">DSM 21019</strain>
    </source>
</reference>